<proteinExistence type="predicted"/>
<sequence length="238" mass="25701">MKKNLLLTAILLYGLCTAQVGINTSTPQKMLHVNGSLQVVNELNVGGNATTSGSPGTNGQFLISKGPGIAPQWTSVSIPVLDPGAYKLKGVYNFNLNDVFTNTNSNFLTLGNFNNITVGSSTNFIVVEFQSTASVLTLSSGEAMSYKYRLSGNNGIVTSESPFFYIATSGFDPVNNLISFKFFLTNITPNTYNLILEAYRSNTAGAATPSKFLHFNRTYTNSTSFISDGKAIVYVYEQ</sequence>
<keyword evidence="3" id="KW-1185">Reference proteome</keyword>
<gene>
    <name evidence="2" type="ORF">REB14_15720</name>
</gene>
<keyword evidence="1" id="KW-0732">Signal</keyword>
<reference evidence="2 3" key="1">
    <citation type="submission" date="2023-08" db="EMBL/GenBank/DDBJ databases">
        <authorList>
            <person name="Maltman C."/>
        </authorList>
    </citation>
    <scope>NUCLEOTIDE SEQUENCE [LARGE SCALE GENOMIC DNA]</scope>
    <source>
        <strain evidence="2 3">ES2</strain>
    </source>
</reference>
<feature type="chain" id="PRO_5047532941" description="DUF4397 domain-containing protein" evidence="1">
    <location>
        <begin position="19"/>
        <end position="238"/>
    </location>
</feature>
<dbReference type="EMBL" id="JAVIXS010000015">
    <property type="protein sequence ID" value="MDR4953627.1"/>
    <property type="molecule type" value="Genomic_DNA"/>
</dbReference>
<evidence type="ECO:0008006" key="4">
    <source>
        <dbReference type="Google" id="ProtNLM"/>
    </source>
</evidence>
<dbReference type="RefSeq" id="WP_309522627.1">
    <property type="nucleotide sequence ID" value="NZ_JAVIXS010000015.1"/>
</dbReference>
<evidence type="ECO:0000313" key="3">
    <source>
        <dbReference type="Proteomes" id="UP001260959"/>
    </source>
</evidence>
<name>A0ABU1E896_9FLAO</name>
<feature type="signal peptide" evidence="1">
    <location>
        <begin position="1"/>
        <end position="18"/>
    </location>
</feature>
<accession>A0ABU1E896</accession>
<protein>
    <recommendedName>
        <fullName evidence="4">DUF4397 domain-containing protein</fullName>
    </recommendedName>
</protein>
<organism evidence="2 3">
    <name type="scientific">Chryseobacterium metallicongregator</name>
    <dbReference type="NCBI Taxonomy" id="3073042"/>
    <lineage>
        <taxon>Bacteria</taxon>
        <taxon>Pseudomonadati</taxon>
        <taxon>Bacteroidota</taxon>
        <taxon>Flavobacteriia</taxon>
        <taxon>Flavobacteriales</taxon>
        <taxon>Weeksellaceae</taxon>
        <taxon>Chryseobacterium group</taxon>
        <taxon>Chryseobacterium</taxon>
    </lineage>
</organism>
<evidence type="ECO:0000313" key="2">
    <source>
        <dbReference type="EMBL" id="MDR4953627.1"/>
    </source>
</evidence>
<dbReference type="Proteomes" id="UP001260959">
    <property type="component" value="Unassembled WGS sequence"/>
</dbReference>
<comment type="caution">
    <text evidence="2">The sequence shown here is derived from an EMBL/GenBank/DDBJ whole genome shotgun (WGS) entry which is preliminary data.</text>
</comment>
<evidence type="ECO:0000256" key="1">
    <source>
        <dbReference type="SAM" id="SignalP"/>
    </source>
</evidence>